<dbReference type="Pfam" id="PF05368">
    <property type="entry name" value="NmrA"/>
    <property type="match status" value="1"/>
</dbReference>
<sequence length="310" mass="33678">MSRALIICGATGKQGGAVIKQLLSETHPNDFEILAVTRDANSASAQRLLAKAPTKIKLLQGDLADPASLFKSAAALTTTPIWGVFSVQVAIGSGSELHQGKALVDAALAAGTVHMFVYTSVDRHGEADSFANPTSIPHFGSKHAIEHHLVDSSKGTEMDWAILRPVAFMENLTDNYFGRVFVKSWGMAVREKPLQLVAVSDIGFFAAQAFLNPAEYKGRGVSLAGDEVTLEQVKSVFEAKTGKKLASTNGIFPWLLMKMMKDFGVMFKWFHEQGYAADIEKLRVINPGMKDFGAWLETESDFAEGIKARK</sequence>
<keyword evidence="5" id="KW-1185">Reference proteome</keyword>
<dbReference type="InterPro" id="IPR051164">
    <property type="entry name" value="NmrA-like_oxidored"/>
</dbReference>
<dbReference type="Gene3D" id="3.90.25.10">
    <property type="entry name" value="UDP-galactose 4-epimerase, domain 1"/>
    <property type="match status" value="1"/>
</dbReference>
<dbReference type="SUPFAM" id="SSF51735">
    <property type="entry name" value="NAD(P)-binding Rossmann-fold domains"/>
    <property type="match status" value="1"/>
</dbReference>
<dbReference type="Proteomes" id="UP001285441">
    <property type="component" value="Unassembled WGS sequence"/>
</dbReference>
<proteinExistence type="inferred from homology"/>
<comment type="caution">
    <text evidence="4">The sequence shown here is derived from an EMBL/GenBank/DDBJ whole genome shotgun (WGS) entry which is preliminary data.</text>
</comment>
<evidence type="ECO:0000313" key="4">
    <source>
        <dbReference type="EMBL" id="KAK3393444.1"/>
    </source>
</evidence>
<dbReference type="PANTHER" id="PTHR42748:SF7">
    <property type="entry name" value="NMRA LIKE REDOX SENSOR 1-RELATED"/>
    <property type="match status" value="1"/>
</dbReference>
<dbReference type="Gene3D" id="3.40.50.720">
    <property type="entry name" value="NAD(P)-binding Rossmann-like Domain"/>
    <property type="match status" value="1"/>
</dbReference>
<name>A0AAE0U7M6_9PEZI</name>
<feature type="domain" description="NmrA-like" evidence="3">
    <location>
        <begin position="4"/>
        <end position="281"/>
    </location>
</feature>
<dbReference type="PANTHER" id="PTHR42748">
    <property type="entry name" value="NITROGEN METABOLITE REPRESSION PROTEIN NMRA FAMILY MEMBER"/>
    <property type="match status" value="1"/>
</dbReference>
<evidence type="ECO:0000259" key="3">
    <source>
        <dbReference type="Pfam" id="PF05368"/>
    </source>
</evidence>
<protein>
    <submittedName>
        <fullName evidence="4">NmrA-like family protein</fullName>
    </submittedName>
</protein>
<evidence type="ECO:0000256" key="2">
    <source>
        <dbReference type="ARBA" id="ARBA00022857"/>
    </source>
</evidence>
<evidence type="ECO:0000313" key="5">
    <source>
        <dbReference type="Proteomes" id="UP001285441"/>
    </source>
</evidence>
<evidence type="ECO:0000256" key="1">
    <source>
        <dbReference type="ARBA" id="ARBA00006328"/>
    </source>
</evidence>
<dbReference type="InterPro" id="IPR036291">
    <property type="entry name" value="NAD(P)-bd_dom_sf"/>
</dbReference>
<organism evidence="4 5">
    <name type="scientific">Podospora didyma</name>
    <dbReference type="NCBI Taxonomy" id="330526"/>
    <lineage>
        <taxon>Eukaryota</taxon>
        <taxon>Fungi</taxon>
        <taxon>Dikarya</taxon>
        <taxon>Ascomycota</taxon>
        <taxon>Pezizomycotina</taxon>
        <taxon>Sordariomycetes</taxon>
        <taxon>Sordariomycetidae</taxon>
        <taxon>Sordariales</taxon>
        <taxon>Podosporaceae</taxon>
        <taxon>Podospora</taxon>
    </lineage>
</organism>
<dbReference type="InterPro" id="IPR008030">
    <property type="entry name" value="NmrA-like"/>
</dbReference>
<gene>
    <name evidence="4" type="ORF">B0H63DRAFT_17852</name>
</gene>
<keyword evidence="2" id="KW-0521">NADP</keyword>
<dbReference type="GO" id="GO:0005634">
    <property type="term" value="C:nucleus"/>
    <property type="evidence" value="ECO:0007669"/>
    <property type="project" value="TreeGrafter"/>
</dbReference>
<reference evidence="4" key="1">
    <citation type="journal article" date="2023" name="Mol. Phylogenet. Evol.">
        <title>Genome-scale phylogeny and comparative genomics of the fungal order Sordariales.</title>
        <authorList>
            <person name="Hensen N."/>
            <person name="Bonometti L."/>
            <person name="Westerberg I."/>
            <person name="Brannstrom I.O."/>
            <person name="Guillou S."/>
            <person name="Cros-Aarteil S."/>
            <person name="Calhoun S."/>
            <person name="Haridas S."/>
            <person name="Kuo A."/>
            <person name="Mondo S."/>
            <person name="Pangilinan J."/>
            <person name="Riley R."/>
            <person name="LaButti K."/>
            <person name="Andreopoulos B."/>
            <person name="Lipzen A."/>
            <person name="Chen C."/>
            <person name="Yan M."/>
            <person name="Daum C."/>
            <person name="Ng V."/>
            <person name="Clum A."/>
            <person name="Steindorff A."/>
            <person name="Ohm R.A."/>
            <person name="Martin F."/>
            <person name="Silar P."/>
            <person name="Natvig D.O."/>
            <person name="Lalanne C."/>
            <person name="Gautier V."/>
            <person name="Ament-Velasquez S.L."/>
            <person name="Kruys A."/>
            <person name="Hutchinson M.I."/>
            <person name="Powell A.J."/>
            <person name="Barry K."/>
            <person name="Miller A.N."/>
            <person name="Grigoriev I.V."/>
            <person name="Debuchy R."/>
            <person name="Gladieux P."/>
            <person name="Hiltunen Thoren M."/>
            <person name="Johannesson H."/>
        </authorList>
    </citation>
    <scope>NUCLEOTIDE SEQUENCE</scope>
    <source>
        <strain evidence="4">CBS 232.78</strain>
    </source>
</reference>
<reference evidence="4" key="2">
    <citation type="submission" date="2023-06" db="EMBL/GenBank/DDBJ databases">
        <authorList>
            <consortium name="Lawrence Berkeley National Laboratory"/>
            <person name="Haridas S."/>
            <person name="Hensen N."/>
            <person name="Bonometti L."/>
            <person name="Westerberg I."/>
            <person name="Brannstrom I.O."/>
            <person name="Guillou S."/>
            <person name="Cros-Aarteil S."/>
            <person name="Calhoun S."/>
            <person name="Kuo A."/>
            <person name="Mondo S."/>
            <person name="Pangilinan J."/>
            <person name="Riley R."/>
            <person name="LaButti K."/>
            <person name="Andreopoulos B."/>
            <person name="Lipzen A."/>
            <person name="Chen C."/>
            <person name="Yanf M."/>
            <person name="Daum C."/>
            <person name="Ng V."/>
            <person name="Clum A."/>
            <person name="Steindorff A."/>
            <person name="Ohm R."/>
            <person name="Martin F."/>
            <person name="Silar P."/>
            <person name="Natvig D."/>
            <person name="Lalanne C."/>
            <person name="Gautier V."/>
            <person name="Ament-velasquez S.L."/>
            <person name="Kruys A."/>
            <person name="Hutchinson M.I."/>
            <person name="Powell A.J."/>
            <person name="Barry K."/>
            <person name="Miller A.N."/>
            <person name="Grigoriev I.V."/>
            <person name="Debuchy R."/>
            <person name="Gladieux P."/>
            <person name="Thoren M.H."/>
            <person name="Johannesson H."/>
        </authorList>
    </citation>
    <scope>NUCLEOTIDE SEQUENCE</scope>
    <source>
        <strain evidence="4">CBS 232.78</strain>
    </source>
</reference>
<dbReference type="AlphaFoldDB" id="A0AAE0U7M6"/>
<comment type="similarity">
    <text evidence="1">Belongs to the NmrA-type oxidoreductase family.</text>
</comment>
<accession>A0AAE0U7M6</accession>
<dbReference type="EMBL" id="JAULSW010000001">
    <property type="protein sequence ID" value="KAK3393444.1"/>
    <property type="molecule type" value="Genomic_DNA"/>
</dbReference>